<feature type="region of interest" description="Disordered" evidence="1">
    <location>
        <begin position="1"/>
        <end position="23"/>
    </location>
</feature>
<dbReference type="EMBL" id="BJWL01000010">
    <property type="protein sequence ID" value="GFY94987.1"/>
    <property type="molecule type" value="Genomic_DNA"/>
</dbReference>
<evidence type="ECO:0000256" key="1">
    <source>
        <dbReference type="SAM" id="MobiDB-lite"/>
    </source>
</evidence>
<keyword evidence="3" id="KW-1185">Reference proteome</keyword>
<evidence type="ECO:0000313" key="2">
    <source>
        <dbReference type="EMBL" id="GFY94987.1"/>
    </source>
</evidence>
<evidence type="ECO:0000313" key="3">
    <source>
        <dbReference type="Proteomes" id="UP000585474"/>
    </source>
</evidence>
<protein>
    <submittedName>
        <fullName evidence="2">Uncharacterized protein</fullName>
    </submittedName>
</protein>
<reference evidence="2 3" key="1">
    <citation type="submission" date="2019-07" db="EMBL/GenBank/DDBJ databases">
        <title>De Novo Assembly of kiwifruit Actinidia rufa.</title>
        <authorList>
            <person name="Sugita-Konishi S."/>
            <person name="Sato K."/>
            <person name="Mori E."/>
            <person name="Abe Y."/>
            <person name="Kisaki G."/>
            <person name="Hamano K."/>
            <person name="Suezawa K."/>
            <person name="Otani M."/>
            <person name="Fukuda T."/>
            <person name="Manabe T."/>
            <person name="Gomi K."/>
            <person name="Tabuchi M."/>
            <person name="Akimitsu K."/>
            <person name="Kataoka I."/>
        </authorList>
    </citation>
    <scope>NUCLEOTIDE SEQUENCE [LARGE SCALE GENOMIC DNA]</scope>
    <source>
        <strain evidence="3">cv. Fuchu</strain>
    </source>
</reference>
<sequence>MAGWGRGPTVKDEIGGNGDSGADQREEKWTVVIAGVGVILRAFKGGGLTQRAVTAPYSKGGLEAQNQIAKSDCDAAWFLVKGAAVFQ</sequence>
<name>A0A7J0FAR0_9ERIC</name>
<accession>A0A7J0FAR0</accession>
<dbReference type="Proteomes" id="UP000585474">
    <property type="component" value="Unassembled WGS sequence"/>
</dbReference>
<proteinExistence type="predicted"/>
<comment type="caution">
    <text evidence="2">The sequence shown here is derived from an EMBL/GenBank/DDBJ whole genome shotgun (WGS) entry which is preliminary data.</text>
</comment>
<organism evidence="2 3">
    <name type="scientific">Actinidia rufa</name>
    <dbReference type="NCBI Taxonomy" id="165716"/>
    <lineage>
        <taxon>Eukaryota</taxon>
        <taxon>Viridiplantae</taxon>
        <taxon>Streptophyta</taxon>
        <taxon>Embryophyta</taxon>
        <taxon>Tracheophyta</taxon>
        <taxon>Spermatophyta</taxon>
        <taxon>Magnoliopsida</taxon>
        <taxon>eudicotyledons</taxon>
        <taxon>Gunneridae</taxon>
        <taxon>Pentapetalae</taxon>
        <taxon>asterids</taxon>
        <taxon>Ericales</taxon>
        <taxon>Actinidiaceae</taxon>
        <taxon>Actinidia</taxon>
    </lineage>
</organism>
<dbReference type="AlphaFoldDB" id="A0A7J0FAR0"/>
<gene>
    <name evidence="2" type="ORF">Acr_10g0003720</name>
</gene>